<dbReference type="AlphaFoldDB" id="A0A4Y7L6V8"/>
<organism evidence="2 3">
    <name type="scientific">Papaver somniferum</name>
    <name type="common">Opium poppy</name>
    <dbReference type="NCBI Taxonomy" id="3469"/>
    <lineage>
        <taxon>Eukaryota</taxon>
        <taxon>Viridiplantae</taxon>
        <taxon>Streptophyta</taxon>
        <taxon>Embryophyta</taxon>
        <taxon>Tracheophyta</taxon>
        <taxon>Spermatophyta</taxon>
        <taxon>Magnoliopsida</taxon>
        <taxon>Ranunculales</taxon>
        <taxon>Papaveraceae</taxon>
        <taxon>Papaveroideae</taxon>
        <taxon>Papaver</taxon>
    </lineage>
</organism>
<feature type="compositionally biased region" description="Basic residues" evidence="1">
    <location>
        <begin position="125"/>
        <end position="140"/>
    </location>
</feature>
<dbReference type="PANTHER" id="PTHR31903:SF6">
    <property type="entry name" value="F12F1.11-RELATED"/>
    <property type="match status" value="1"/>
</dbReference>
<reference evidence="2 3" key="1">
    <citation type="journal article" date="2018" name="Science">
        <title>The opium poppy genome and morphinan production.</title>
        <authorList>
            <person name="Guo L."/>
            <person name="Winzer T."/>
            <person name="Yang X."/>
            <person name="Li Y."/>
            <person name="Ning Z."/>
            <person name="He Z."/>
            <person name="Teodor R."/>
            <person name="Lu Y."/>
            <person name="Bowser T.A."/>
            <person name="Graham I.A."/>
            <person name="Ye K."/>
        </authorList>
    </citation>
    <scope>NUCLEOTIDE SEQUENCE [LARGE SCALE GENOMIC DNA]</scope>
    <source>
        <strain evidence="3">cv. HN1</strain>
        <tissue evidence="2">Leaves</tissue>
    </source>
</reference>
<keyword evidence="3" id="KW-1185">Reference proteome</keyword>
<dbReference type="OrthoDB" id="1937859at2759"/>
<dbReference type="OMA" id="IASSCAC"/>
<dbReference type="PANTHER" id="PTHR31903">
    <property type="entry name" value="F12F1.11-RELATED"/>
    <property type="match status" value="1"/>
</dbReference>
<protein>
    <submittedName>
        <fullName evidence="2">Uncharacterized protein</fullName>
    </submittedName>
</protein>
<dbReference type="EMBL" id="CM010724">
    <property type="protein sequence ID" value="RZC80350.1"/>
    <property type="molecule type" value="Genomic_DNA"/>
</dbReference>
<gene>
    <name evidence="2" type="ORF">C5167_042925</name>
</gene>
<name>A0A4Y7L6V8_PAPSO</name>
<sequence>MKKLYKKGKIHPSPPHHFSDQLAFLPATILTLTVALSPEDREVLAYLICFSGNLSSFTGNNRKKNYGGGGGSGFNGGEHSTSFNCDCFRCYTSFWFRWDCSPNRQLIHEIIDAYENDNQVLSTDKKKKKMKQNKKDRKKKESSDTNTAASIINDNEVVILEMKQFEQVSEEIFDSPGSFEIINGVGDISENDDDDNVVIEEVKQQDLEKGSMRKLISFVGGKIWGVWG</sequence>
<accession>A0A4Y7L6V8</accession>
<dbReference type="Proteomes" id="UP000316621">
    <property type="component" value="Chromosome 10"/>
</dbReference>
<evidence type="ECO:0000313" key="2">
    <source>
        <dbReference type="EMBL" id="RZC80350.1"/>
    </source>
</evidence>
<proteinExistence type="predicted"/>
<feature type="region of interest" description="Disordered" evidence="1">
    <location>
        <begin position="122"/>
        <end position="147"/>
    </location>
</feature>
<evidence type="ECO:0000313" key="3">
    <source>
        <dbReference type="Proteomes" id="UP000316621"/>
    </source>
</evidence>
<dbReference type="Gramene" id="RZC80350">
    <property type="protein sequence ID" value="RZC80350"/>
    <property type="gene ID" value="C5167_042925"/>
</dbReference>
<evidence type="ECO:0000256" key="1">
    <source>
        <dbReference type="SAM" id="MobiDB-lite"/>
    </source>
</evidence>